<reference evidence="1 2" key="1">
    <citation type="submission" date="2015-04" db="EMBL/GenBank/DDBJ databases">
        <authorList>
            <person name="Hodson T.S."/>
            <person name="Hyde J.R."/>
            <person name="Schouten J.T."/>
            <person name="Crockett J.T."/>
            <person name="Smith T.A."/>
            <person name="Merrill B.D."/>
            <person name="Crook M.B."/>
            <person name="Griffitts J.S."/>
            <person name="Burnett S.H."/>
            <person name="Grose J.H."/>
            <person name="Breakwell D.P."/>
        </authorList>
    </citation>
    <scope>NUCLEOTIDE SEQUENCE [LARGE SCALE GENOMIC DNA]</scope>
</reference>
<dbReference type="GeneID" id="26638934"/>
<accession>A0A0F6YP76</accession>
<gene>
    <name evidence="1" type="ORF">PHIN3_199</name>
</gene>
<evidence type="ECO:0000313" key="1">
    <source>
        <dbReference type="EMBL" id="AKF13462.1"/>
    </source>
</evidence>
<name>A0A0F6YP76_9CAUD</name>
<protein>
    <submittedName>
        <fullName evidence="1">Uncharacterized protein</fullName>
    </submittedName>
</protein>
<organism evidence="1 2">
    <name type="scientific">Sinorhizobium phage phiN3</name>
    <dbReference type="NCBI Taxonomy" id="1647405"/>
    <lineage>
        <taxon>Viruses</taxon>
        <taxon>Duplodnaviria</taxon>
        <taxon>Heunggongvirae</taxon>
        <taxon>Uroviricota</taxon>
        <taxon>Caudoviricetes</taxon>
        <taxon>Emdodecavirus</taxon>
        <taxon>Emdodecavirus N3</taxon>
    </lineage>
</organism>
<keyword evidence="2" id="KW-1185">Reference proteome</keyword>
<dbReference type="RefSeq" id="YP_009212439.1">
    <property type="nucleotide sequence ID" value="NC_028945.1"/>
</dbReference>
<proteinExistence type="predicted"/>
<sequence length="120" mass="13843">MTEEIQDTEAPNVVYLKDYKKPTEPTNPEVLPADYDGGYDDYIDNITLSVTFDLTEMLAEYGFDIENVPNSGYDLMMVIESVKSLMYRTQTEYYPLQDIAEELFEIDNPEELVNDFLNGD</sequence>
<dbReference type="Proteomes" id="UP000202958">
    <property type="component" value="Segment"/>
</dbReference>
<dbReference type="EMBL" id="KR052482">
    <property type="protein sequence ID" value="AKF13462.1"/>
    <property type="molecule type" value="Genomic_DNA"/>
</dbReference>
<evidence type="ECO:0000313" key="2">
    <source>
        <dbReference type="Proteomes" id="UP000202958"/>
    </source>
</evidence>
<dbReference type="KEGG" id="vg:26638934"/>